<evidence type="ECO:0000313" key="7">
    <source>
        <dbReference type="Proteomes" id="UP000282957"/>
    </source>
</evidence>
<comment type="cofactor">
    <cofactor evidence="1 4">
        <name>pyridoxal 5'-phosphate</name>
        <dbReference type="ChEBI" id="CHEBI:597326"/>
    </cofactor>
</comment>
<dbReference type="Gene3D" id="3.90.1150.10">
    <property type="entry name" value="Aspartate Aminotransferase, domain 1"/>
    <property type="match status" value="1"/>
</dbReference>
<protein>
    <recommendedName>
        <fullName evidence="4">Aminotransferase</fullName>
        <ecNumber evidence="4">2.6.1.-</ecNumber>
    </recommendedName>
</protein>
<dbReference type="PANTHER" id="PTHR42832:SF1">
    <property type="entry name" value="GLUTAMATE-PYRUVATE AMINOTRANSFERASE ALAC"/>
    <property type="match status" value="1"/>
</dbReference>
<sequence length="404" mass="44155">MPEEFHRIRRLPPYVFAEVNTAKAKARAAAEDIVDLGMGNPDTATPPHIVAKLVEAVQDPRTHRYSQSKGIPGLRKALANYYDRRFGVKLNPETEVVATLGSKEGLANLAQAISSPGDTILVPNPSYPIHQFGFIIAGASARSIPYTPDDTMLEAIDRAVRHSVPKPTALIVNFPSNPTALLASREFYKELVALALKHELFILSDLAYAEIYFDENNRPSSVLEVPGAKDCTVEFTSMSKTYNMPGWRMGFAAGNPRLISALARVKSYLDYGAFTPIQVAAVAALNGPQDCVAEMRALYKDRRDVLVKGLHAAGWDVPAPEASMFLWAPIPEKFRHLGSVGFSKLLLEKAKVAVAPGLGFGEHGDGHVRIALVENNQRIRQALRGIRHFLQGDNAAPVEELNEG</sequence>
<keyword evidence="3 4" id="KW-0808">Transferase</keyword>
<dbReference type="Pfam" id="PF00155">
    <property type="entry name" value="Aminotran_1_2"/>
    <property type="match status" value="1"/>
</dbReference>
<evidence type="ECO:0000256" key="4">
    <source>
        <dbReference type="RuleBase" id="RU000481"/>
    </source>
</evidence>
<dbReference type="OrthoDB" id="9763453at2"/>
<evidence type="ECO:0000256" key="3">
    <source>
        <dbReference type="ARBA" id="ARBA00022679"/>
    </source>
</evidence>
<dbReference type="GO" id="GO:0008483">
    <property type="term" value="F:transaminase activity"/>
    <property type="evidence" value="ECO:0007669"/>
    <property type="project" value="UniProtKB-KW"/>
</dbReference>
<name>A0A437MFD6_9PROT</name>
<dbReference type="InterPro" id="IPR015421">
    <property type="entry name" value="PyrdxlP-dep_Trfase_major"/>
</dbReference>
<dbReference type="EC" id="2.6.1.-" evidence="4"/>
<dbReference type="InterPro" id="IPR015424">
    <property type="entry name" value="PyrdxlP-dep_Trfase"/>
</dbReference>
<accession>A0A437MFD6</accession>
<dbReference type="AlphaFoldDB" id="A0A437MFD6"/>
<dbReference type="PROSITE" id="PS00105">
    <property type="entry name" value="AA_TRANSFER_CLASS_1"/>
    <property type="match status" value="1"/>
</dbReference>
<dbReference type="InterPro" id="IPR050881">
    <property type="entry name" value="LL-DAP_aminotransferase"/>
</dbReference>
<dbReference type="CDD" id="cd00609">
    <property type="entry name" value="AAT_like"/>
    <property type="match status" value="1"/>
</dbReference>
<evidence type="ECO:0000256" key="1">
    <source>
        <dbReference type="ARBA" id="ARBA00001933"/>
    </source>
</evidence>
<dbReference type="RefSeq" id="WP_127788272.1">
    <property type="nucleotide sequence ID" value="NZ_SACL01000004.1"/>
</dbReference>
<dbReference type="InterPro" id="IPR015422">
    <property type="entry name" value="PyrdxlP-dep_Trfase_small"/>
</dbReference>
<evidence type="ECO:0000256" key="2">
    <source>
        <dbReference type="ARBA" id="ARBA00022576"/>
    </source>
</evidence>
<dbReference type="InterPro" id="IPR004839">
    <property type="entry name" value="Aminotransferase_I/II_large"/>
</dbReference>
<dbReference type="GO" id="GO:0030170">
    <property type="term" value="F:pyridoxal phosphate binding"/>
    <property type="evidence" value="ECO:0007669"/>
    <property type="project" value="InterPro"/>
</dbReference>
<proteinExistence type="inferred from homology"/>
<comment type="similarity">
    <text evidence="4">Belongs to the class-I pyridoxal-phosphate-dependent aminotransferase family.</text>
</comment>
<dbReference type="InterPro" id="IPR004838">
    <property type="entry name" value="NHTrfase_class1_PyrdxlP-BS"/>
</dbReference>
<comment type="caution">
    <text evidence="6">The sequence shown here is derived from an EMBL/GenBank/DDBJ whole genome shotgun (WGS) entry which is preliminary data.</text>
</comment>
<gene>
    <name evidence="6" type="ORF">EOD42_14635</name>
</gene>
<dbReference type="NCBIfam" id="NF006604">
    <property type="entry name" value="PRK09148.1"/>
    <property type="match status" value="1"/>
</dbReference>
<evidence type="ECO:0000313" key="6">
    <source>
        <dbReference type="EMBL" id="RVT96340.1"/>
    </source>
</evidence>
<evidence type="ECO:0000259" key="5">
    <source>
        <dbReference type="Pfam" id="PF00155"/>
    </source>
</evidence>
<dbReference type="PANTHER" id="PTHR42832">
    <property type="entry name" value="AMINO ACID AMINOTRANSFERASE"/>
    <property type="match status" value="1"/>
</dbReference>
<dbReference type="Proteomes" id="UP000282957">
    <property type="component" value="Unassembled WGS sequence"/>
</dbReference>
<keyword evidence="7" id="KW-1185">Reference proteome</keyword>
<reference evidence="6 7" key="1">
    <citation type="submission" date="2019-01" db="EMBL/GenBank/DDBJ databases">
        <authorList>
            <person name="Chen W.-M."/>
        </authorList>
    </citation>
    <scope>NUCLEOTIDE SEQUENCE [LARGE SCALE GENOMIC DNA]</scope>
    <source>
        <strain evidence="6 7">CCP-6</strain>
    </source>
</reference>
<dbReference type="SUPFAM" id="SSF53383">
    <property type="entry name" value="PLP-dependent transferases"/>
    <property type="match status" value="1"/>
</dbReference>
<organism evidence="6 7">
    <name type="scientific">Rhodovarius crocodyli</name>
    <dbReference type="NCBI Taxonomy" id="1979269"/>
    <lineage>
        <taxon>Bacteria</taxon>
        <taxon>Pseudomonadati</taxon>
        <taxon>Pseudomonadota</taxon>
        <taxon>Alphaproteobacteria</taxon>
        <taxon>Acetobacterales</taxon>
        <taxon>Roseomonadaceae</taxon>
        <taxon>Rhodovarius</taxon>
    </lineage>
</organism>
<feature type="domain" description="Aminotransferase class I/classII large" evidence="5">
    <location>
        <begin position="32"/>
        <end position="384"/>
    </location>
</feature>
<dbReference type="Gene3D" id="3.40.640.10">
    <property type="entry name" value="Type I PLP-dependent aspartate aminotransferase-like (Major domain)"/>
    <property type="match status" value="1"/>
</dbReference>
<dbReference type="EMBL" id="SACL01000004">
    <property type="protein sequence ID" value="RVT96340.1"/>
    <property type="molecule type" value="Genomic_DNA"/>
</dbReference>
<keyword evidence="2 4" id="KW-0032">Aminotransferase</keyword>